<evidence type="ECO:0008006" key="4">
    <source>
        <dbReference type="Google" id="ProtNLM"/>
    </source>
</evidence>
<protein>
    <recommendedName>
        <fullName evidence="4">DUF306 domain-containing protein</fullName>
    </recommendedName>
</protein>
<dbReference type="AlphaFoldDB" id="A0A1F5EBK6"/>
<organism evidence="2 3">
    <name type="scientific">Candidatus Berkelbacteria bacterium RIFCSPLOWO2_01_FULL_50_28</name>
    <dbReference type="NCBI Taxonomy" id="1797471"/>
    <lineage>
        <taxon>Bacteria</taxon>
        <taxon>Candidatus Berkelbacteria</taxon>
    </lineage>
</organism>
<feature type="signal peptide" evidence="1">
    <location>
        <begin position="1"/>
        <end position="19"/>
    </location>
</feature>
<reference evidence="2 3" key="1">
    <citation type="journal article" date="2016" name="Nat. Commun.">
        <title>Thousands of microbial genomes shed light on interconnected biogeochemical processes in an aquifer system.</title>
        <authorList>
            <person name="Anantharaman K."/>
            <person name="Brown C.T."/>
            <person name="Hug L.A."/>
            <person name="Sharon I."/>
            <person name="Castelle C.J."/>
            <person name="Probst A.J."/>
            <person name="Thomas B.C."/>
            <person name="Singh A."/>
            <person name="Wilkins M.J."/>
            <person name="Karaoz U."/>
            <person name="Brodie E.L."/>
            <person name="Williams K.H."/>
            <person name="Hubbard S.S."/>
            <person name="Banfield J.F."/>
        </authorList>
    </citation>
    <scope>NUCLEOTIDE SEQUENCE [LARGE SCALE GENOMIC DNA]</scope>
</reference>
<accession>A0A1F5EBK6</accession>
<dbReference type="STRING" id="1797471.A3A71_01610"/>
<proteinExistence type="predicted"/>
<evidence type="ECO:0000256" key="1">
    <source>
        <dbReference type="SAM" id="SignalP"/>
    </source>
</evidence>
<dbReference type="EMBL" id="MEZX01000002">
    <property type="protein sequence ID" value="OGD64731.1"/>
    <property type="molecule type" value="Genomic_DNA"/>
</dbReference>
<name>A0A1F5EBK6_9BACT</name>
<evidence type="ECO:0000313" key="2">
    <source>
        <dbReference type="EMBL" id="OGD64731.1"/>
    </source>
</evidence>
<keyword evidence="1" id="KW-0732">Signal</keyword>
<gene>
    <name evidence="2" type="ORF">A3A71_01610</name>
</gene>
<comment type="caution">
    <text evidence="2">The sequence shown here is derived from an EMBL/GenBank/DDBJ whole genome shotgun (WGS) entry which is preliminary data.</text>
</comment>
<dbReference type="Proteomes" id="UP000177481">
    <property type="component" value="Unassembled WGS sequence"/>
</dbReference>
<sequence length="160" mass="17660">MKTLSLLIALFILSLQTLAPSSQDNPLVGIWEGTLRFDNQGRTETIAIEELVVTKDLAVTGIYVISDSPSGTKLTGVITGGKIRSDRLEEAFFRFKTGAVANSRMDGPIEVVTVDGQDVLRSKTVEKLEKRFDYFKFGHRGISDDTHNFGAVLAMHRKTN</sequence>
<feature type="chain" id="PRO_5009518319" description="DUF306 domain-containing protein" evidence="1">
    <location>
        <begin position="20"/>
        <end position="160"/>
    </location>
</feature>
<evidence type="ECO:0000313" key="3">
    <source>
        <dbReference type="Proteomes" id="UP000177481"/>
    </source>
</evidence>